<evidence type="ECO:0000259" key="1">
    <source>
        <dbReference type="Pfam" id="PF16170"/>
    </source>
</evidence>
<dbReference type="EMBL" id="BMMK01000003">
    <property type="protein sequence ID" value="GGM42408.1"/>
    <property type="molecule type" value="Genomic_DNA"/>
</dbReference>
<keyword evidence="3" id="KW-1185">Reference proteome</keyword>
<dbReference type="Proteomes" id="UP000637578">
    <property type="component" value="Unassembled WGS sequence"/>
</dbReference>
<comment type="caution">
    <text evidence="2">The sequence shown here is derived from an EMBL/GenBank/DDBJ whole genome shotgun (WGS) entry which is preliminary data.</text>
</comment>
<reference evidence="2" key="2">
    <citation type="submission" date="2020-09" db="EMBL/GenBank/DDBJ databases">
        <authorList>
            <person name="Sun Q."/>
            <person name="Zhou Y."/>
        </authorList>
    </citation>
    <scope>NUCLEOTIDE SEQUENCE</scope>
    <source>
        <strain evidence="2">CGMCC 4.5737</strain>
    </source>
</reference>
<protein>
    <submittedName>
        <fullName evidence="2">DUF4873 domain-containing protein</fullName>
    </submittedName>
</protein>
<sequence length="108" mass="11799">MSEGHEHHEEEFAGPATLVAQDAEVTAQVRLRGFFQPIDGRFHWYGRVSADPAVVELAGKGMRKILVRTAGGEAEAVLSEPDTWGRYRITGVGRPPFPVETDIPDGAE</sequence>
<evidence type="ECO:0000313" key="3">
    <source>
        <dbReference type="Proteomes" id="UP000637578"/>
    </source>
</evidence>
<dbReference type="AlphaFoldDB" id="A0A8J3C6P1"/>
<proteinExistence type="predicted"/>
<dbReference type="RefSeq" id="WP_189054670.1">
    <property type="nucleotide sequence ID" value="NZ_BMMK01000003.1"/>
</dbReference>
<dbReference type="Pfam" id="PF16170">
    <property type="entry name" value="DUF4873"/>
    <property type="match status" value="1"/>
</dbReference>
<reference evidence="2" key="1">
    <citation type="journal article" date="2014" name="Int. J. Syst. Evol. Microbiol.">
        <title>Complete genome sequence of Corynebacterium casei LMG S-19264T (=DSM 44701T), isolated from a smear-ripened cheese.</title>
        <authorList>
            <consortium name="US DOE Joint Genome Institute (JGI-PGF)"/>
            <person name="Walter F."/>
            <person name="Albersmeier A."/>
            <person name="Kalinowski J."/>
            <person name="Ruckert C."/>
        </authorList>
    </citation>
    <scope>NUCLEOTIDE SEQUENCE</scope>
    <source>
        <strain evidence="2">CGMCC 4.5737</strain>
    </source>
</reference>
<dbReference type="InterPro" id="IPR032371">
    <property type="entry name" value="DUF4873"/>
</dbReference>
<organism evidence="2 3">
    <name type="scientific">Longimycelium tulufanense</name>
    <dbReference type="NCBI Taxonomy" id="907463"/>
    <lineage>
        <taxon>Bacteria</taxon>
        <taxon>Bacillati</taxon>
        <taxon>Actinomycetota</taxon>
        <taxon>Actinomycetes</taxon>
        <taxon>Pseudonocardiales</taxon>
        <taxon>Pseudonocardiaceae</taxon>
        <taxon>Longimycelium</taxon>
    </lineage>
</organism>
<gene>
    <name evidence="2" type="ORF">GCM10012275_11720</name>
</gene>
<evidence type="ECO:0000313" key="2">
    <source>
        <dbReference type="EMBL" id="GGM42408.1"/>
    </source>
</evidence>
<accession>A0A8J3C6P1</accession>
<feature type="domain" description="DUF4873" evidence="1">
    <location>
        <begin position="9"/>
        <end position="99"/>
    </location>
</feature>
<name>A0A8J3C6P1_9PSEU</name>